<evidence type="ECO:0000313" key="4">
    <source>
        <dbReference type="Proteomes" id="UP000242329"/>
    </source>
</evidence>
<name>A0A1M5KI04_9FIRM</name>
<dbReference type="EMBL" id="FQWY01000005">
    <property type="protein sequence ID" value="SHG51813.1"/>
    <property type="molecule type" value="Genomic_DNA"/>
</dbReference>
<dbReference type="InterPro" id="IPR036465">
    <property type="entry name" value="vWFA_dom_sf"/>
</dbReference>
<dbReference type="Proteomes" id="UP000242329">
    <property type="component" value="Unassembled WGS sequence"/>
</dbReference>
<dbReference type="STRING" id="1123382.SAMN02745221_00369"/>
<feature type="region of interest" description="Disordered" evidence="2">
    <location>
        <begin position="74"/>
        <end position="102"/>
    </location>
</feature>
<protein>
    <recommendedName>
        <fullName evidence="1">UPF0229 protein SAMN02745221_00369</fullName>
    </recommendedName>
</protein>
<evidence type="ECO:0000256" key="2">
    <source>
        <dbReference type="SAM" id="MobiDB-lite"/>
    </source>
</evidence>
<dbReference type="HAMAP" id="MF_01232">
    <property type="entry name" value="UPF0229"/>
    <property type="match status" value="1"/>
</dbReference>
<gene>
    <name evidence="3" type="ORF">SAMN02745221_00369</name>
</gene>
<dbReference type="InterPro" id="IPR014230">
    <property type="entry name" value="Spore_YhbH"/>
</dbReference>
<dbReference type="InterPro" id="IPR006698">
    <property type="entry name" value="UPF0229"/>
</dbReference>
<reference evidence="4" key="1">
    <citation type="submission" date="2016-11" db="EMBL/GenBank/DDBJ databases">
        <authorList>
            <person name="Varghese N."/>
            <person name="Submissions S."/>
        </authorList>
    </citation>
    <scope>NUCLEOTIDE SEQUENCE [LARGE SCALE GENOMIC DNA]</scope>
    <source>
        <strain evidence="4">DSM 11003</strain>
    </source>
</reference>
<feature type="compositionally biased region" description="Gly residues" evidence="2">
    <location>
        <begin position="90"/>
        <end position="102"/>
    </location>
</feature>
<evidence type="ECO:0000256" key="1">
    <source>
        <dbReference type="HAMAP-Rule" id="MF_01232"/>
    </source>
</evidence>
<dbReference type="Pfam" id="PF04285">
    <property type="entry name" value="DUF444"/>
    <property type="match status" value="2"/>
</dbReference>
<dbReference type="SUPFAM" id="SSF53300">
    <property type="entry name" value="vWA-like"/>
    <property type="match status" value="1"/>
</dbReference>
<comment type="similarity">
    <text evidence="1">Belongs to the UPF0229 family.</text>
</comment>
<organism evidence="3 4">
    <name type="scientific">Thermosyntropha lipolytica DSM 11003</name>
    <dbReference type="NCBI Taxonomy" id="1123382"/>
    <lineage>
        <taxon>Bacteria</taxon>
        <taxon>Bacillati</taxon>
        <taxon>Bacillota</taxon>
        <taxon>Clostridia</taxon>
        <taxon>Eubacteriales</taxon>
        <taxon>Syntrophomonadaceae</taxon>
        <taxon>Thermosyntropha</taxon>
    </lineage>
</organism>
<dbReference type="AlphaFoldDB" id="A0A1M5KI04"/>
<feature type="region of interest" description="Disordered" evidence="2">
    <location>
        <begin position="1"/>
        <end position="22"/>
    </location>
</feature>
<dbReference type="NCBIfam" id="TIGR02877">
    <property type="entry name" value="spore_yhbH"/>
    <property type="match status" value="1"/>
</dbReference>
<dbReference type="PANTHER" id="PTHR30510:SF2">
    <property type="entry name" value="UPF0229 PROTEIN YEAH"/>
    <property type="match status" value="1"/>
</dbReference>
<dbReference type="PANTHER" id="PTHR30510">
    <property type="entry name" value="UPF0229 PROTEIN YEAH"/>
    <property type="match status" value="1"/>
</dbReference>
<proteinExistence type="inferred from homology"/>
<evidence type="ECO:0000313" key="3">
    <source>
        <dbReference type="EMBL" id="SHG51813.1"/>
    </source>
</evidence>
<sequence length="390" mass="44950">MVAVFRDFEGSGRDRSAEDRRRHRQLVEDAIKRNIGSIVAEESIIGKSKDKVFKIPIRGIKEYRFIYGENKPGVATGQGNEKRGQRISGSRGGIPGAGDGAGSIEGEDIYETEITLEELVQYLFEDLELPFMERKKFSFIQSERSNKRWGIQRKGIPPRLNKKRSMVERIKRKKATERTLRELGIEGEIERFPFSEEDLRYQRVKEDIRTESNAVVICIMDNSGSMYLNKKYMARSFFFLLYQFVRYRYVNVDLVFINHTTTAKEVDEDAFFHRGESGGTMISSGYEKALEIIKERYDPAIWNIYAFHCSDGDNWPEDVPKAVEKAVELTKVCNLFGYGEIISSWTPSKTMLSEYKTAIDAPNFVWVTLASKEDIWPAFKKLLQVAEREG</sequence>
<keyword evidence="4" id="KW-1185">Reference proteome</keyword>
<accession>A0A1M5KI04</accession>